<dbReference type="SMART" id="SM00354">
    <property type="entry name" value="HTH_LACI"/>
    <property type="match status" value="1"/>
</dbReference>
<dbReference type="InterPro" id="IPR000843">
    <property type="entry name" value="HTH_LacI"/>
</dbReference>
<proteinExistence type="predicted"/>
<dbReference type="Proteomes" id="UP000612808">
    <property type="component" value="Unassembled WGS sequence"/>
</dbReference>
<dbReference type="GO" id="GO:0000976">
    <property type="term" value="F:transcription cis-regulatory region binding"/>
    <property type="evidence" value="ECO:0007669"/>
    <property type="project" value="TreeGrafter"/>
</dbReference>
<accession>A0A8J3N7R9</accession>
<dbReference type="PANTHER" id="PTHR30146:SF148">
    <property type="entry name" value="HTH-TYPE TRANSCRIPTIONAL REPRESSOR PURR-RELATED"/>
    <property type="match status" value="1"/>
</dbReference>
<evidence type="ECO:0000256" key="4">
    <source>
        <dbReference type="ARBA" id="ARBA00023163"/>
    </source>
</evidence>
<keyword evidence="4" id="KW-0804">Transcription</keyword>
<comment type="caution">
    <text evidence="6">The sequence shown here is derived from an EMBL/GenBank/DDBJ whole genome shotgun (WGS) entry which is preliminary data.</text>
</comment>
<feature type="domain" description="HTH lacI-type" evidence="5">
    <location>
        <begin position="1"/>
        <end position="55"/>
    </location>
</feature>
<name>A0A8J3N7R9_9ACTN</name>
<keyword evidence="3" id="KW-0238">DNA-binding</keyword>
<dbReference type="Pfam" id="PF13377">
    <property type="entry name" value="Peripla_BP_3"/>
    <property type="match status" value="1"/>
</dbReference>
<evidence type="ECO:0000313" key="7">
    <source>
        <dbReference type="Proteomes" id="UP000612808"/>
    </source>
</evidence>
<dbReference type="PANTHER" id="PTHR30146">
    <property type="entry name" value="LACI-RELATED TRANSCRIPTIONAL REPRESSOR"/>
    <property type="match status" value="1"/>
</dbReference>
<keyword evidence="7" id="KW-1185">Reference proteome</keyword>
<dbReference type="CDD" id="cd06267">
    <property type="entry name" value="PBP1_LacI_sugar_binding-like"/>
    <property type="match status" value="1"/>
</dbReference>
<dbReference type="PROSITE" id="PS00356">
    <property type="entry name" value="HTH_LACI_1"/>
    <property type="match status" value="1"/>
</dbReference>
<dbReference type="InterPro" id="IPR046335">
    <property type="entry name" value="LacI/GalR-like_sensor"/>
</dbReference>
<evidence type="ECO:0000259" key="5">
    <source>
        <dbReference type="PROSITE" id="PS50932"/>
    </source>
</evidence>
<dbReference type="AlphaFoldDB" id="A0A8J3N7R9"/>
<dbReference type="PROSITE" id="PS50932">
    <property type="entry name" value="HTH_LACI_2"/>
    <property type="match status" value="1"/>
</dbReference>
<dbReference type="SUPFAM" id="SSF53822">
    <property type="entry name" value="Periplasmic binding protein-like I"/>
    <property type="match status" value="1"/>
</dbReference>
<dbReference type="Gene3D" id="1.10.260.40">
    <property type="entry name" value="lambda repressor-like DNA-binding domains"/>
    <property type="match status" value="1"/>
</dbReference>
<evidence type="ECO:0000313" key="6">
    <source>
        <dbReference type="EMBL" id="GID09574.1"/>
    </source>
</evidence>
<dbReference type="CDD" id="cd01392">
    <property type="entry name" value="HTH_LacI"/>
    <property type="match status" value="1"/>
</dbReference>
<evidence type="ECO:0000256" key="3">
    <source>
        <dbReference type="ARBA" id="ARBA00023125"/>
    </source>
</evidence>
<keyword evidence="1" id="KW-0678">Repressor</keyword>
<evidence type="ECO:0000256" key="2">
    <source>
        <dbReference type="ARBA" id="ARBA00023015"/>
    </source>
</evidence>
<dbReference type="InterPro" id="IPR028082">
    <property type="entry name" value="Peripla_BP_I"/>
</dbReference>
<dbReference type="InterPro" id="IPR010982">
    <property type="entry name" value="Lambda_DNA-bd_dom_sf"/>
</dbReference>
<organism evidence="6 7">
    <name type="scientific">Actinocatenispora rupis</name>
    <dbReference type="NCBI Taxonomy" id="519421"/>
    <lineage>
        <taxon>Bacteria</taxon>
        <taxon>Bacillati</taxon>
        <taxon>Actinomycetota</taxon>
        <taxon>Actinomycetes</taxon>
        <taxon>Micromonosporales</taxon>
        <taxon>Micromonosporaceae</taxon>
        <taxon>Actinocatenispora</taxon>
    </lineage>
</organism>
<dbReference type="Pfam" id="PF00356">
    <property type="entry name" value="LacI"/>
    <property type="match status" value="1"/>
</dbReference>
<reference evidence="6" key="1">
    <citation type="submission" date="2021-01" db="EMBL/GenBank/DDBJ databases">
        <title>Whole genome shotgun sequence of Actinocatenispora rupis NBRC 107355.</title>
        <authorList>
            <person name="Komaki H."/>
            <person name="Tamura T."/>
        </authorList>
    </citation>
    <scope>NUCLEOTIDE SEQUENCE</scope>
    <source>
        <strain evidence="6">NBRC 107355</strain>
    </source>
</reference>
<dbReference type="EMBL" id="BOMB01000001">
    <property type="protein sequence ID" value="GID09574.1"/>
    <property type="molecule type" value="Genomic_DNA"/>
</dbReference>
<dbReference type="RefSeq" id="WP_203654422.1">
    <property type="nucleotide sequence ID" value="NZ_BAAAZM010000010.1"/>
</dbReference>
<dbReference type="SUPFAM" id="SSF47413">
    <property type="entry name" value="lambda repressor-like DNA-binding domains"/>
    <property type="match status" value="1"/>
</dbReference>
<gene>
    <name evidence="6" type="primary">lacI_1</name>
    <name evidence="6" type="ORF">Aru02nite_04630</name>
</gene>
<evidence type="ECO:0000256" key="1">
    <source>
        <dbReference type="ARBA" id="ARBA00022491"/>
    </source>
</evidence>
<keyword evidence="2" id="KW-0805">Transcription regulation</keyword>
<protein>
    <submittedName>
        <fullName evidence="6">LacI family transcriptional regulator</fullName>
    </submittedName>
</protein>
<dbReference type="GO" id="GO:0003700">
    <property type="term" value="F:DNA-binding transcription factor activity"/>
    <property type="evidence" value="ECO:0007669"/>
    <property type="project" value="TreeGrafter"/>
</dbReference>
<sequence length="345" mass="36037">MDINELARRGGVSVATVSRALNGRPEVSPATRDRIRALADELGYAPNASARALASRRSGLVGLLWDTDYRSGGRQHPFLQEVLVGLKEAVNEHGQGLILLPIAPDDDPDGYVRLARQYTLDGVVLMGVDECTPSVAGLLSGALPCVALDLAVGGPRSASVSSDNVGGARAAVRHLVAQGHRRIATVTGPTDLKPAAERYAGFRRELARHHLPCPDSYVVAGDFYADSGAAAMRRLLALPEPPTAVFVAGDAMAIAAVQAAQQDGWSVPGDVAVVGFDDIDAAGLLRPGLTTVAQDYHRFGTTAVGLLAELAAAPPDRASRTVVLPTALVVRASSVRTPLEEEATP</sequence>
<dbReference type="Gene3D" id="3.40.50.2300">
    <property type="match status" value="2"/>
</dbReference>